<keyword evidence="8 11" id="KW-0406">Ion transport</keyword>
<feature type="transmembrane region" description="Helical" evidence="11">
    <location>
        <begin position="188"/>
        <end position="209"/>
    </location>
</feature>
<dbReference type="GO" id="GO:0046933">
    <property type="term" value="F:proton-transporting ATP synthase activity, rotational mechanism"/>
    <property type="evidence" value="ECO:0007669"/>
    <property type="project" value="UniProtKB-UniRule"/>
</dbReference>
<keyword evidence="5 11" id="KW-0812">Transmembrane</keyword>
<dbReference type="GO" id="GO:0005886">
    <property type="term" value="C:plasma membrane"/>
    <property type="evidence" value="ECO:0007669"/>
    <property type="project" value="UniProtKB-SubCell"/>
</dbReference>
<dbReference type="Proteomes" id="UP000034290">
    <property type="component" value="Unassembled WGS sequence"/>
</dbReference>
<comment type="similarity">
    <text evidence="2 11 12">Belongs to the ATPase A chain family.</text>
</comment>
<keyword evidence="7 11" id="KW-1133">Transmembrane helix</keyword>
<dbReference type="Gene3D" id="1.20.120.220">
    <property type="entry name" value="ATP synthase, F0 complex, subunit A"/>
    <property type="match status" value="1"/>
</dbReference>
<dbReference type="HAMAP" id="MF_01393">
    <property type="entry name" value="ATP_synth_a_bact"/>
    <property type="match status" value="1"/>
</dbReference>
<evidence type="ECO:0000256" key="1">
    <source>
        <dbReference type="ARBA" id="ARBA00004141"/>
    </source>
</evidence>
<dbReference type="GO" id="GO:0042777">
    <property type="term" value="P:proton motive force-driven plasma membrane ATP synthesis"/>
    <property type="evidence" value="ECO:0007669"/>
    <property type="project" value="TreeGrafter"/>
</dbReference>
<dbReference type="InterPro" id="IPR000568">
    <property type="entry name" value="ATP_synth_F0_asu"/>
</dbReference>
<comment type="caution">
    <text evidence="13">The sequence shown here is derived from an EMBL/GenBank/DDBJ whole genome shotgun (WGS) entry which is preliminary data.</text>
</comment>
<dbReference type="PATRIC" id="fig|1618650.3.peg.496"/>
<feature type="transmembrane region" description="Helical" evidence="11">
    <location>
        <begin position="81"/>
        <end position="107"/>
    </location>
</feature>
<evidence type="ECO:0000256" key="3">
    <source>
        <dbReference type="ARBA" id="ARBA00022448"/>
    </source>
</evidence>
<evidence type="ECO:0000313" key="13">
    <source>
        <dbReference type="EMBL" id="KKW35156.1"/>
    </source>
</evidence>
<evidence type="ECO:0000256" key="10">
    <source>
        <dbReference type="ARBA" id="ARBA00023310"/>
    </source>
</evidence>
<reference evidence="13 14" key="1">
    <citation type="journal article" date="2015" name="Nature">
        <title>rRNA introns, odd ribosomes, and small enigmatic genomes across a large radiation of phyla.</title>
        <authorList>
            <person name="Brown C.T."/>
            <person name="Hug L.A."/>
            <person name="Thomas B.C."/>
            <person name="Sharon I."/>
            <person name="Castelle C.J."/>
            <person name="Singh A."/>
            <person name="Wilkins M.J."/>
            <person name="Williams K.H."/>
            <person name="Banfield J.F."/>
        </authorList>
    </citation>
    <scope>NUCLEOTIDE SEQUENCE [LARGE SCALE GENOMIC DNA]</scope>
</reference>
<dbReference type="EMBL" id="LCRM01000051">
    <property type="protein sequence ID" value="KKW35156.1"/>
    <property type="molecule type" value="Genomic_DNA"/>
</dbReference>
<keyword evidence="9 11" id="KW-0472">Membrane</keyword>
<evidence type="ECO:0000256" key="6">
    <source>
        <dbReference type="ARBA" id="ARBA00022781"/>
    </source>
</evidence>
<accession>A0A0G1XW26</accession>
<dbReference type="AlphaFoldDB" id="A0A0G1XW26"/>
<evidence type="ECO:0000313" key="14">
    <source>
        <dbReference type="Proteomes" id="UP000034290"/>
    </source>
</evidence>
<evidence type="ECO:0000256" key="12">
    <source>
        <dbReference type="RuleBase" id="RU000483"/>
    </source>
</evidence>
<evidence type="ECO:0000256" key="7">
    <source>
        <dbReference type="ARBA" id="ARBA00022989"/>
    </source>
</evidence>
<dbReference type="GO" id="GO:0045259">
    <property type="term" value="C:proton-transporting ATP synthase complex"/>
    <property type="evidence" value="ECO:0007669"/>
    <property type="project" value="UniProtKB-KW"/>
</dbReference>
<dbReference type="Pfam" id="PF00119">
    <property type="entry name" value="ATP-synt_A"/>
    <property type="match status" value="1"/>
</dbReference>
<evidence type="ECO:0000256" key="4">
    <source>
        <dbReference type="ARBA" id="ARBA00022547"/>
    </source>
</evidence>
<evidence type="ECO:0000256" key="2">
    <source>
        <dbReference type="ARBA" id="ARBA00006810"/>
    </source>
</evidence>
<evidence type="ECO:0000256" key="11">
    <source>
        <dbReference type="HAMAP-Rule" id="MF_01393"/>
    </source>
</evidence>
<feature type="transmembrane region" description="Helical" evidence="11">
    <location>
        <begin position="127"/>
        <end position="152"/>
    </location>
</feature>
<dbReference type="PANTHER" id="PTHR42823">
    <property type="entry name" value="ATP SYNTHASE SUBUNIT A, CHLOROPLASTIC"/>
    <property type="match status" value="1"/>
</dbReference>
<dbReference type="CDD" id="cd00310">
    <property type="entry name" value="ATP-synt_Fo_a_6"/>
    <property type="match status" value="1"/>
</dbReference>
<evidence type="ECO:0000256" key="8">
    <source>
        <dbReference type="ARBA" id="ARBA00023065"/>
    </source>
</evidence>
<dbReference type="PRINTS" id="PR00123">
    <property type="entry name" value="ATPASEA"/>
</dbReference>
<gene>
    <name evidence="11" type="primary">atpB</name>
    <name evidence="13" type="ORF">UY81_C0051G0007</name>
</gene>
<keyword evidence="3 11" id="KW-0813">Transport</keyword>
<dbReference type="InterPro" id="IPR035908">
    <property type="entry name" value="F0_ATP_A_sf"/>
</dbReference>
<evidence type="ECO:0000256" key="5">
    <source>
        <dbReference type="ARBA" id="ARBA00022692"/>
    </source>
</evidence>
<sequence>MTISLSAEPIWHIGTFPVTNTLITSWITVAILIIAALVLKRHLREKPRGLQNVAEAVVGGILNLMDGVTGSREMSKKFFPLIATLFLFIATANWLGLLPGFGPIGIYEVHEGKEVLVPFFRSTNSDLNVTLALAIISVVATQIFGIALIGAVKYSRRFFNFKNPIFTFVGILELFSEVAKLISFSFRLFGNVFAGEVLLVVIAGLIPYVVPLPFYFLEIFVGFIQAFVFAILTLVFLKVATVESH</sequence>
<comment type="subcellular location">
    <subcellularLocation>
        <location evidence="11 12">Cell membrane</location>
        <topology evidence="11 12">Multi-pass membrane protein</topology>
    </subcellularLocation>
    <subcellularLocation>
        <location evidence="1">Membrane</location>
        <topology evidence="1">Multi-pass membrane protein</topology>
    </subcellularLocation>
</comment>
<name>A0A0G1XW26_9BACT</name>
<protein>
    <recommendedName>
        <fullName evidence="11 12">ATP synthase subunit a</fullName>
    </recommendedName>
    <alternativeName>
        <fullName evidence="11">ATP synthase F0 sector subunit a</fullName>
    </alternativeName>
    <alternativeName>
        <fullName evidence="11">F-ATPase subunit 6</fullName>
    </alternativeName>
</protein>
<dbReference type="PROSITE" id="PS00449">
    <property type="entry name" value="ATPASE_A"/>
    <property type="match status" value="1"/>
</dbReference>
<feature type="transmembrane region" description="Helical" evidence="11">
    <location>
        <begin position="20"/>
        <end position="39"/>
    </location>
</feature>
<dbReference type="PANTHER" id="PTHR42823:SF3">
    <property type="entry name" value="ATP SYNTHASE SUBUNIT A, CHLOROPLASTIC"/>
    <property type="match status" value="1"/>
</dbReference>
<dbReference type="NCBIfam" id="TIGR01131">
    <property type="entry name" value="ATP_synt_6_or_A"/>
    <property type="match status" value="1"/>
</dbReference>
<keyword evidence="10 11" id="KW-0066">ATP synthesis</keyword>
<keyword evidence="11" id="KW-1003">Cell membrane</keyword>
<organism evidence="13 14">
    <name type="scientific">Candidatus Giovannonibacteria bacterium GW2011_GWA2_53_7</name>
    <dbReference type="NCBI Taxonomy" id="1618650"/>
    <lineage>
        <taxon>Bacteria</taxon>
        <taxon>Candidatus Giovannoniibacteriota</taxon>
    </lineage>
</organism>
<dbReference type="InterPro" id="IPR023011">
    <property type="entry name" value="ATP_synth_F0_asu_AS"/>
</dbReference>
<comment type="function">
    <text evidence="11 12">Key component of the proton channel; it plays a direct role in the translocation of protons across the membrane.</text>
</comment>
<keyword evidence="6 11" id="KW-0375">Hydrogen ion transport</keyword>
<feature type="transmembrane region" description="Helical" evidence="11">
    <location>
        <begin position="215"/>
        <end position="237"/>
    </location>
</feature>
<proteinExistence type="inferred from homology"/>
<keyword evidence="4 11" id="KW-0138">CF(0)</keyword>
<dbReference type="SUPFAM" id="SSF81336">
    <property type="entry name" value="F1F0 ATP synthase subunit A"/>
    <property type="match status" value="1"/>
</dbReference>
<dbReference type="InterPro" id="IPR045082">
    <property type="entry name" value="ATP_syn_F0_a_bact/chloroplast"/>
</dbReference>
<evidence type="ECO:0000256" key="9">
    <source>
        <dbReference type="ARBA" id="ARBA00023136"/>
    </source>
</evidence>